<feature type="compositionally biased region" description="Basic and acidic residues" evidence="1">
    <location>
        <begin position="124"/>
        <end position="135"/>
    </location>
</feature>
<evidence type="ECO:0000313" key="2">
    <source>
        <dbReference type="EMBL" id="KAL3668371.1"/>
    </source>
</evidence>
<protein>
    <recommendedName>
        <fullName evidence="4">PiggyBac transposable element-derived protein domain-containing protein</fullName>
    </recommendedName>
</protein>
<dbReference type="AlphaFoldDB" id="A0ABD3FPX3"/>
<sequence length="220" mass="24275">MCAVANHYLLFPRLSATCGSPTARGRDPRTKQSQRCVFPTKVRPCKCTMAPTKKTAHILRTLKLQEEAEAIATLINELESEGDTFDPSASADVVESDGIVFAQDTSGLCGESDDNNEGDDDAQVEEKKGNGDESHSSTSDESCESETTVVRPLRAVTLNWKSFERYLEKYKEDNLIVLAIAETLNAKLRNQQIGKMKRHAGKPEAEIPFIPEGLSPFKRV</sequence>
<proteinExistence type="predicted"/>
<evidence type="ECO:0000256" key="1">
    <source>
        <dbReference type="SAM" id="MobiDB-lite"/>
    </source>
</evidence>
<evidence type="ECO:0000313" key="3">
    <source>
        <dbReference type="Proteomes" id="UP001632037"/>
    </source>
</evidence>
<feature type="compositionally biased region" description="Acidic residues" evidence="1">
    <location>
        <begin position="111"/>
        <end position="123"/>
    </location>
</feature>
<feature type="compositionally biased region" description="Low complexity" evidence="1">
    <location>
        <begin position="136"/>
        <end position="148"/>
    </location>
</feature>
<dbReference type="Proteomes" id="UP001632037">
    <property type="component" value="Unassembled WGS sequence"/>
</dbReference>
<feature type="region of interest" description="Disordered" evidence="1">
    <location>
        <begin position="105"/>
        <end position="148"/>
    </location>
</feature>
<accession>A0ABD3FPX3</accession>
<reference evidence="2 3" key="1">
    <citation type="submission" date="2024-09" db="EMBL/GenBank/DDBJ databases">
        <title>Genome sequencing and assembly of Phytophthora oleae, isolate VK10A, causative agent of rot of olive drupes.</title>
        <authorList>
            <person name="Conti Taguali S."/>
            <person name="Riolo M."/>
            <person name="La Spada F."/>
            <person name="Cacciola S.O."/>
            <person name="Dionisio G."/>
        </authorList>
    </citation>
    <scope>NUCLEOTIDE SEQUENCE [LARGE SCALE GENOMIC DNA]</scope>
    <source>
        <strain evidence="2 3">VK10A</strain>
    </source>
</reference>
<name>A0ABD3FPX3_9STRA</name>
<organism evidence="2 3">
    <name type="scientific">Phytophthora oleae</name>
    <dbReference type="NCBI Taxonomy" id="2107226"/>
    <lineage>
        <taxon>Eukaryota</taxon>
        <taxon>Sar</taxon>
        <taxon>Stramenopiles</taxon>
        <taxon>Oomycota</taxon>
        <taxon>Peronosporomycetes</taxon>
        <taxon>Peronosporales</taxon>
        <taxon>Peronosporaceae</taxon>
        <taxon>Phytophthora</taxon>
    </lineage>
</organism>
<dbReference type="EMBL" id="JBIMZQ010000011">
    <property type="protein sequence ID" value="KAL3668371.1"/>
    <property type="molecule type" value="Genomic_DNA"/>
</dbReference>
<gene>
    <name evidence="2" type="ORF">V7S43_006460</name>
</gene>
<comment type="caution">
    <text evidence="2">The sequence shown here is derived from an EMBL/GenBank/DDBJ whole genome shotgun (WGS) entry which is preliminary data.</text>
</comment>
<keyword evidence="3" id="KW-1185">Reference proteome</keyword>
<evidence type="ECO:0008006" key="4">
    <source>
        <dbReference type="Google" id="ProtNLM"/>
    </source>
</evidence>